<dbReference type="Proteomes" id="UP000571017">
    <property type="component" value="Unassembled WGS sequence"/>
</dbReference>
<organism evidence="1 2">
    <name type="scientific">Halobacillus locisalis</name>
    <dbReference type="NCBI Taxonomy" id="220753"/>
    <lineage>
        <taxon>Bacteria</taxon>
        <taxon>Bacillati</taxon>
        <taxon>Bacillota</taxon>
        <taxon>Bacilli</taxon>
        <taxon>Bacillales</taxon>
        <taxon>Bacillaceae</taxon>
        <taxon>Halobacillus</taxon>
    </lineage>
</organism>
<keyword evidence="2" id="KW-1185">Reference proteome</keyword>
<dbReference type="EMBL" id="JACEFG010000002">
    <property type="protein sequence ID" value="MBA2174846.1"/>
    <property type="molecule type" value="Genomic_DNA"/>
</dbReference>
<dbReference type="RefSeq" id="WP_181471904.1">
    <property type="nucleotide sequence ID" value="NZ_JACEFG010000002.1"/>
</dbReference>
<evidence type="ECO:0000313" key="1">
    <source>
        <dbReference type="EMBL" id="MBA2174846.1"/>
    </source>
</evidence>
<reference evidence="1 2" key="1">
    <citation type="journal article" date="2004" name="Extremophiles">
        <title>Halobacillus locisalis sp. nov., a halophilic bacterium isolated from a marine solar saltern of the Yellow Sea in Korea.</title>
        <authorList>
            <person name="Yoon J.H."/>
            <person name="Kang K.H."/>
            <person name="Oh T.K."/>
            <person name="Park Y.H."/>
        </authorList>
    </citation>
    <scope>NUCLEOTIDE SEQUENCE [LARGE SCALE GENOMIC DNA]</scope>
    <source>
        <strain evidence="1 2">KCTC 3788</strain>
    </source>
</reference>
<protein>
    <submittedName>
        <fullName evidence="1">Uncharacterized protein</fullName>
    </submittedName>
</protein>
<evidence type="ECO:0000313" key="2">
    <source>
        <dbReference type="Proteomes" id="UP000571017"/>
    </source>
</evidence>
<sequence length="136" mass="15982">MKKVVGVILLIIVIVAISLFIFSNDSNDFSNITKIEYQKYNQTKDKYGELKVIEDDETLSQLTKLFNKATHQNFEYNKAYHDDIKLTLLYNGETSETVRIWKNFGKDYDLLESETRDGIYEIKNNNSRESLREILK</sequence>
<name>A0A838CTA8_9BACI</name>
<gene>
    <name evidence="1" type="ORF">H0266_08070</name>
</gene>
<dbReference type="AlphaFoldDB" id="A0A838CTA8"/>
<accession>A0A838CTA8</accession>
<proteinExistence type="predicted"/>
<comment type="caution">
    <text evidence="1">The sequence shown here is derived from an EMBL/GenBank/DDBJ whole genome shotgun (WGS) entry which is preliminary data.</text>
</comment>